<reference evidence="2" key="1">
    <citation type="submission" date="2020-08" db="EMBL/GenBank/DDBJ databases">
        <title>Genome public.</title>
        <authorList>
            <person name="Liu C."/>
            <person name="Sun Q."/>
        </authorList>
    </citation>
    <scope>NUCLEOTIDE SEQUENCE</scope>
    <source>
        <strain evidence="2">NSJ-52</strain>
    </source>
</reference>
<feature type="domain" description="HTH cro/C1-type" evidence="1">
    <location>
        <begin position="11"/>
        <end position="66"/>
    </location>
</feature>
<evidence type="ECO:0000259" key="1">
    <source>
        <dbReference type="PROSITE" id="PS50943"/>
    </source>
</evidence>
<keyword evidence="3" id="KW-1185">Reference proteome</keyword>
<dbReference type="Gene3D" id="1.10.260.40">
    <property type="entry name" value="lambda repressor-like DNA-binding domains"/>
    <property type="match status" value="1"/>
</dbReference>
<dbReference type="PROSITE" id="PS50943">
    <property type="entry name" value="HTH_CROC1"/>
    <property type="match status" value="1"/>
</dbReference>
<comment type="caution">
    <text evidence="2">The sequence shown here is derived from an EMBL/GenBank/DDBJ whole genome shotgun (WGS) entry which is preliminary data.</text>
</comment>
<dbReference type="InterPro" id="IPR001387">
    <property type="entry name" value="Cro/C1-type_HTH"/>
</dbReference>
<dbReference type="SMART" id="SM00530">
    <property type="entry name" value="HTH_XRE"/>
    <property type="match status" value="1"/>
</dbReference>
<dbReference type="RefSeq" id="WP_186918291.1">
    <property type="nucleotide sequence ID" value="NZ_JACOPQ010000001.1"/>
</dbReference>
<sequence length="86" mass="9717">MTYNEVIAKRILDLCNARGIAINKLASMSGVNQSTVDNIVRGVSRNPRIMTLHKIAYGLNMTVSEFLDFKEMNEMTFEEDSAEDDE</sequence>
<dbReference type="Pfam" id="PF13443">
    <property type="entry name" value="HTH_26"/>
    <property type="match status" value="1"/>
</dbReference>
<accession>A0A8J6JJ93</accession>
<dbReference type="SUPFAM" id="SSF47413">
    <property type="entry name" value="lambda repressor-like DNA-binding domains"/>
    <property type="match status" value="1"/>
</dbReference>
<dbReference type="Proteomes" id="UP000607645">
    <property type="component" value="Unassembled WGS sequence"/>
</dbReference>
<proteinExistence type="predicted"/>
<dbReference type="EMBL" id="JACOPQ010000001">
    <property type="protein sequence ID" value="MBC5735749.1"/>
    <property type="molecule type" value="Genomic_DNA"/>
</dbReference>
<dbReference type="InterPro" id="IPR010982">
    <property type="entry name" value="Lambda_DNA-bd_dom_sf"/>
</dbReference>
<name>A0A8J6JJ93_9FIRM</name>
<dbReference type="AlphaFoldDB" id="A0A8J6JJ93"/>
<evidence type="ECO:0000313" key="3">
    <source>
        <dbReference type="Proteomes" id="UP000607645"/>
    </source>
</evidence>
<dbReference type="GO" id="GO:0003677">
    <property type="term" value="F:DNA binding"/>
    <property type="evidence" value="ECO:0007669"/>
    <property type="project" value="InterPro"/>
</dbReference>
<evidence type="ECO:0000313" key="2">
    <source>
        <dbReference type="EMBL" id="MBC5735749.1"/>
    </source>
</evidence>
<gene>
    <name evidence="2" type="ORF">H8S62_01825</name>
</gene>
<protein>
    <submittedName>
        <fullName evidence="2">Helix-turn-helix transcriptional regulator</fullName>
    </submittedName>
</protein>
<dbReference type="CDD" id="cd00093">
    <property type="entry name" value="HTH_XRE"/>
    <property type="match status" value="1"/>
</dbReference>
<organism evidence="2 3">
    <name type="scientific">Lawsonibacter faecis</name>
    <dbReference type="NCBI Taxonomy" id="2763052"/>
    <lineage>
        <taxon>Bacteria</taxon>
        <taxon>Bacillati</taxon>
        <taxon>Bacillota</taxon>
        <taxon>Clostridia</taxon>
        <taxon>Eubacteriales</taxon>
        <taxon>Oscillospiraceae</taxon>
        <taxon>Lawsonibacter</taxon>
    </lineage>
</organism>